<evidence type="ECO:0000313" key="3">
    <source>
        <dbReference type="Proteomes" id="UP001396898"/>
    </source>
</evidence>
<gene>
    <name evidence="2" type="ORF">PG991_014664</name>
</gene>
<dbReference type="Proteomes" id="UP001396898">
    <property type="component" value="Unassembled WGS sequence"/>
</dbReference>
<sequence length="659" mass="74128">MLRVERLRSLSISKPSWLQKSPTSHPETSEVFPIGFPEGATPKEHKNSIILIHDVVEGRDATWPDDMLVNAYPQAEVLPYGYNAGTMRSLDNLLDSRRLEEKALAFLHDMDKLLQHHGTVSEGDAGKSEAKKPFHHPLIILAHGYGGLIYEKALVISHQQKADPSLEFFVRLHQRAFLFGTPHFSAGLGEWAIMCARRRGFPCAKTARKQKWEASTEESVDSIRTFQSSLREILKGQDKLDPTIQIFGCFATSPDTDTKLMLSSKWAIMPEFRALSVNEDHFGMTKLNRSSKHFDRVFDTLDHQFIKPSAIEPQPDYTPMGESGDKLTGKVQEEGSGLGSLHAQLAKDPEAAEPTPRLLTDDPATCDFDDWVANRVFKVFLGQSGEGYNELADALVKQLKARISGDIQVVPVDREVYLTQRPSSGVLVESGGPVIYGLETFFMPGQPSSRWIHNAFFGPRSPAVPEDMIYRLPMRSHSMGAPQSGIRPPFRLDVLYGIDGKIQYVFENTSNGKLALNVLHFRSNFAITKLLPRGDETLGISPSEKHYEPVDLIKGSSDFDLSPLPYLYDVSLQDHKFFQVLRTIVTMESEVSFESLKLPRLEKEVGRDVTETQKTIKKVEPLTHLCWVSDIRIEIPEDCREAKLEQESPRLTPIYNILC</sequence>
<dbReference type="EMBL" id="JAQQWI010000019">
    <property type="protein sequence ID" value="KAK7998989.1"/>
    <property type="molecule type" value="Genomic_DNA"/>
</dbReference>
<name>A0ABR1R614_9PEZI</name>
<keyword evidence="3" id="KW-1185">Reference proteome</keyword>
<reference evidence="2 3" key="1">
    <citation type="submission" date="2023-01" db="EMBL/GenBank/DDBJ databases">
        <title>Analysis of 21 Apiospora genomes using comparative genomics revels a genus with tremendous synthesis potential of carbohydrate active enzymes and secondary metabolites.</title>
        <authorList>
            <person name="Sorensen T."/>
        </authorList>
    </citation>
    <scope>NUCLEOTIDE SEQUENCE [LARGE SCALE GENOMIC DNA]</scope>
    <source>
        <strain evidence="2 3">CBS 20057</strain>
    </source>
</reference>
<evidence type="ECO:0008006" key="4">
    <source>
        <dbReference type="Google" id="ProtNLM"/>
    </source>
</evidence>
<feature type="compositionally biased region" description="Basic and acidic residues" evidence="1">
    <location>
        <begin position="323"/>
        <end position="333"/>
    </location>
</feature>
<comment type="caution">
    <text evidence="2">The sequence shown here is derived from an EMBL/GenBank/DDBJ whole genome shotgun (WGS) entry which is preliminary data.</text>
</comment>
<evidence type="ECO:0000313" key="2">
    <source>
        <dbReference type="EMBL" id="KAK7998989.1"/>
    </source>
</evidence>
<proteinExistence type="predicted"/>
<accession>A0ABR1R614</accession>
<protein>
    <recommendedName>
        <fullName evidence="4">DUF676 domain-containing protein</fullName>
    </recommendedName>
</protein>
<feature type="region of interest" description="Disordered" evidence="1">
    <location>
        <begin position="310"/>
        <end position="333"/>
    </location>
</feature>
<organism evidence="2 3">
    <name type="scientific">Apiospora marii</name>
    <dbReference type="NCBI Taxonomy" id="335849"/>
    <lineage>
        <taxon>Eukaryota</taxon>
        <taxon>Fungi</taxon>
        <taxon>Dikarya</taxon>
        <taxon>Ascomycota</taxon>
        <taxon>Pezizomycotina</taxon>
        <taxon>Sordariomycetes</taxon>
        <taxon>Xylariomycetidae</taxon>
        <taxon>Amphisphaeriales</taxon>
        <taxon>Apiosporaceae</taxon>
        <taxon>Apiospora</taxon>
    </lineage>
</organism>
<evidence type="ECO:0000256" key="1">
    <source>
        <dbReference type="SAM" id="MobiDB-lite"/>
    </source>
</evidence>